<accession>A0A543GEB0</accession>
<dbReference type="AlphaFoldDB" id="A0A543GEB0"/>
<feature type="region of interest" description="Disordered" evidence="1">
    <location>
        <begin position="1"/>
        <end position="28"/>
    </location>
</feature>
<organism evidence="2 3">
    <name type="scientific">Pseudonocardia cypriaca</name>
    <dbReference type="NCBI Taxonomy" id="882449"/>
    <lineage>
        <taxon>Bacteria</taxon>
        <taxon>Bacillati</taxon>
        <taxon>Actinomycetota</taxon>
        <taxon>Actinomycetes</taxon>
        <taxon>Pseudonocardiales</taxon>
        <taxon>Pseudonocardiaceae</taxon>
        <taxon>Pseudonocardia</taxon>
    </lineage>
</organism>
<comment type="caution">
    <text evidence="2">The sequence shown here is derived from an EMBL/GenBank/DDBJ whole genome shotgun (WGS) entry which is preliminary data.</text>
</comment>
<dbReference type="RefSeq" id="WP_142099221.1">
    <property type="nucleotide sequence ID" value="NZ_VFPH01000001.1"/>
</dbReference>
<dbReference type="OrthoDB" id="3529898at2"/>
<protein>
    <submittedName>
        <fullName evidence="2">Uncharacterized protein</fullName>
    </submittedName>
</protein>
<gene>
    <name evidence="2" type="ORF">FB388_1760</name>
</gene>
<evidence type="ECO:0000313" key="3">
    <source>
        <dbReference type="Proteomes" id="UP000319818"/>
    </source>
</evidence>
<evidence type="ECO:0000256" key="1">
    <source>
        <dbReference type="SAM" id="MobiDB-lite"/>
    </source>
</evidence>
<feature type="compositionally biased region" description="Low complexity" evidence="1">
    <location>
        <begin position="1"/>
        <end position="27"/>
    </location>
</feature>
<keyword evidence="3" id="KW-1185">Reference proteome</keyword>
<sequence>MTAATAGGAAARAEAGASPRTTPRTTRIAPSGARVDLAVPEVFGPLRWYASTRFAGPRTARQFFLAPRGEHRVIPTHVLPGARERRVALRGADAVLFEAADRSDAALVLVGPHHEATTWFGGPAPAADGLAALLETFRFTDDPAGATLVPASDLLLRQAGVSLIGRGDRATLVARRAVDALPTLPDWAGLRLPGGELWRADRLLDGPASGLVAGTVHEWRYVLAGRSAAMDLVLHGPESGRPPLQLTGDQVLAALGELDARWVG</sequence>
<name>A0A543GEB0_9PSEU</name>
<dbReference type="EMBL" id="VFPH01000001">
    <property type="protein sequence ID" value="TQM44395.1"/>
    <property type="molecule type" value="Genomic_DNA"/>
</dbReference>
<evidence type="ECO:0000313" key="2">
    <source>
        <dbReference type="EMBL" id="TQM44395.1"/>
    </source>
</evidence>
<reference evidence="2 3" key="1">
    <citation type="submission" date="2019-06" db="EMBL/GenBank/DDBJ databases">
        <title>Sequencing the genomes of 1000 actinobacteria strains.</title>
        <authorList>
            <person name="Klenk H.-P."/>
        </authorList>
    </citation>
    <scope>NUCLEOTIDE SEQUENCE [LARGE SCALE GENOMIC DNA]</scope>
    <source>
        <strain evidence="2 3">DSM 45511</strain>
    </source>
</reference>
<dbReference type="Proteomes" id="UP000319818">
    <property type="component" value="Unassembled WGS sequence"/>
</dbReference>
<proteinExistence type="predicted"/>